<dbReference type="InterPro" id="IPR036388">
    <property type="entry name" value="WH-like_DNA-bd_sf"/>
</dbReference>
<evidence type="ECO:0000256" key="1">
    <source>
        <dbReference type="ARBA" id="ARBA00007871"/>
    </source>
</evidence>
<evidence type="ECO:0000313" key="6">
    <source>
        <dbReference type="EMBL" id="MEC4176731.1"/>
    </source>
</evidence>
<dbReference type="InterPro" id="IPR036390">
    <property type="entry name" value="WH_DNA-bd_sf"/>
</dbReference>
<dbReference type="SUPFAM" id="SSF46785">
    <property type="entry name" value="Winged helix' DNA-binding domain"/>
    <property type="match status" value="1"/>
</dbReference>
<organism evidence="6 7">
    <name type="scientific">Adlercreutzia wanghongyangiae</name>
    <dbReference type="NCBI Taxonomy" id="3111451"/>
    <lineage>
        <taxon>Bacteria</taxon>
        <taxon>Bacillati</taxon>
        <taxon>Actinomycetota</taxon>
        <taxon>Coriobacteriia</taxon>
        <taxon>Eggerthellales</taxon>
        <taxon>Eggerthellaceae</taxon>
        <taxon>Adlercreutzia</taxon>
    </lineage>
</organism>
<dbReference type="PROSITE" id="PS50944">
    <property type="entry name" value="HTH_DTXR"/>
    <property type="match status" value="1"/>
</dbReference>
<dbReference type="PANTHER" id="PTHR33238">
    <property type="entry name" value="IRON (METAL) DEPENDENT REPRESSOR, DTXR FAMILY"/>
    <property type="match status" value="1"/>
</dbReference>
<evidence type="ECO:0000313" key="7">
    <source>
        <dbReference type="Proteomes" id="UP001349994"/>
    </source>
</evidence>
<keyword evidence="3" id="KW-0238">DNA-binding</keyword>
<keyword evidence="4" id="KW-0804">Transcription</keyword>
<evidence type="ECO:0000259" key="5">
    <source>
        <dbReference type="PROSITE" id="PS50944"/>
    </source>
</evidence>
<sequence length="127" mass="13928">MVKTSMSHEDYLEAIVMLGGTTEAPVRSVDVANKLGVSKASVNKAISALKEQQLVVQPHYGDITLTAEGYAYGSSVLGRHRMLFDFLTKAVGIAPEVAEEEACQMEHAISDDSFEKWEAFVKSLHLR</sequence>
<dbReference type="Gene3D" id="1.10.10.10">
    <property type="entry name" value="Winged helix-like DNA-binding domain superfamily/Winged helix DNA-binding domain"/>
    <property type="match status" value="1"/>
</dbReference>
<dbReference type="InterPro" id="IPR022689">
    <property type="entry name" value="Iron_dep_repressor"/>
</dbReference>
<dbReference type="Proteomes" id="UP001349994">
    <property type="component" value="Unassembled WGS sequence"/>
</dbReference>
<dbReference type="InterPro" id="IPR022687">
    <property type="entry name" value="HTH_DTXR"/>
</dbReference>
<dbReference type="Pfam" id="PF02742">
    <property type="entry name" value="Fe_dep_repr_C"/>
    <property type="match status" value="1"/>
</dbReference>
<dbReference type="InterPro" id="IPR050536">
    <property type="entry name" value="DtxR_MntR_Metal-Reg"/>
</dbReference>
<dbReference type="Gene3D" id="1.10.60.10">
    <property type="entry name" value="Iron dependent repressor, metal binding and dimerisation domain"/>
    <property type="match status" value="1"/>
</dbReference>
<evidence type="ECO:0000256" key="2">
    <source>
        <dbReference type="ARBA" id="ARBA00023015"/>
    </source>
</evidence>
<evidence type="ECO:0000256" key="3">
    <source>
        <dbReference type="ARBA" id="ARBA00023125"/>
    </source>
</evidence>
<dbReference type="SMART" id="SM00529">
    <property type="entry name" value="HTH_DTXR"/>
    <property type="match status" value="1"/>
</dbReference>
<protein>
    <submittedName>
        <fullName evidence="6">Metal-dependent transcriptional regulator</fullName>
    </submittedName>
</protein>
<feature type="domain" description="HTH dtxR-type" evidence="5">
    <location>
        <begin position="1"/>
        <end position="66"/>
    </location>
</feature>
<dbReference type="Pfam" id="PF01325">
    <property type="entry name" value="Fe_dep_repress"/>
    <property type="match status" value="1"/>
</dbReference>
<keyword evidence="2" id="KW-0805">Transcription regulation</keyword>
<gene>
    <name evidence="6" type="ORF">VIN30_09765</name>
</gene>
<dbReference type="InterPro" id="IPR036421">
    <property type="entry name" value="Fe_dep_repressor_sf"/>
</dbReference>
<reference evidence="6 7" key="1">
    <citation type="submission" date="2024-01" db="EMBL/GenBank/DDBJ databases">
        <title>novel species in genus Adlercreutzia.</title>
        <authorList>
            <person name="Liu X."/>
        </authorList>
    </citation>
    <scope>NUCLEOTIDE SEQUENCE [LARGE SCALE GENOMIC DNA]</scope>
    <source>
        <strain evidence="6 7">R7</strain>
    </source>
</reference>
<dbReference type="SUPFAM" id="SSF47979">
    <property type="entry name" value="Iron-dependent repressor protein, dimerization domain"/>
    <property type="match status" value="1"/>
</dbReference>
<proteinExistence type="inferred from homology"/>
<dbReference type="PANTHER" id="PTHR33238:SF7">
    <property type="entry name" value="IRON-DEPENDENT TRANSCRIPTIONAL REGULATOR"/>
    <property type="match status" value="1"/>
</dbReference>
<evidence type="ECO:0000256" key="4">
    <source>
        <dbReference type="ARBA" id="ARBA00023163"/>
    </source>
</evidence>
<dbReference type="RefSeq" id="WP_326425316.1">
    <property type="nucleotide sequence ID" value="NZ_JAYMFF010000020.1"/>
</dbReference>
<name>A0ABU6IJU2_9ACTN</name>
<accession>A0ABU6IJU2</accession>
<comment type="similarity">
    <text evidence="1">Belongs to the DtxR/MntR family.</text>
</comment>
<keyword evidence="7" id="KW-1185">Reference proteome</keyword>
<comment type="caution">
    <text evidence="6">The sequence shown here is derived from an EMBL/GenBank/DDBJ whole genome shotgun (WGS) entry which is preliminary data.</text>
</comment>
<dbReference type="InterPro" id="IPR001367">
    <property type="entry name" value="Fe_dep_repressor"/>
</dbReference>
<dbReference type="EMBL" id="JAYMFF010000020">
    <property type="protein sequence ID" value="MEC4176731.1"/>
    <property type="molecule type" value="Genomic_DNA"/>
</dbReference>